<dbReference type="SMART" id="SM00228">
    <property type="entry name" value="PDZ"/>
    <property type="match status" value="1"/>
</dbReference>
<sequence length="396" mass="43407">MERWASDAICFLAVEIAADHFDFVLFTTLLVPRHRKSHPFVMNKNWWILCLAALSIMTIDVNVARAQDYDDTEAWLRHQLGLRTSQRRDNAEMKRLVSPLSQSTIDSVVKVYSGDRPVALGTIVAAEGYVLTKRSELTGDPIRVRMSDNRLLPGRIAAVRRSSDLGLIKIESDETFTPVTWVDQTPQAGSFLISPGRTGRTIGIGAIGSRRVRVEHKGRLGVQLVSAERSGATVRGVQPGSGADQAGIEQGDRIVAINGRQQPDRFAVVNTLSKMYPGEVVALTIVRGEDRLEMDARLRDLSVLQETENDARVNGPRSARLSGFDDVFQHDTVLNPDECGGPILDSDGRVIGMNIARAGRVVSYALPASVIMEDLADMLNEARGSVPDQNTVAGQR</sequence>
<protein>
    <submittedName>
        <fullName evidence="2">Serine endoprotease</fullName>
    </submittedName>
</protein>
<keyword evidence="2" id="KW-0378">Hydrolase</keyword>
<dbReference type="Proteomes" id="UP000317238">
    <property type="component" value="Unassembled WGS sequence"/>
</dbReference>
<feature type="domain" description="PDZ" evidence="1">
    <location>
        <begin position="209"/>
        <end position="260"/>
    </location>
</feature>
<dbReference type="SUPFAM" id="SSF50156">
    <property type="entry name" value="PDZ domain-like"/>
    <property type="match status" value="1"/>
</dbReference>
<dbReference type="GO" id="GO:0008233">
    <property type="term" value="F:peptidase activity"/>
    <property type="evidence" value="ECO:0007669"/>
    <property type="project" value="UniProtKB-KW"/>
</dbReference>
<proteinExistence type="predicted"/>
<keyword evidence="2" id="KW-0645">Protease</keyword>
<dbReference type="InterPro" id="IPR036034">
    <property type="entry name" value="PDZ_sf"/>
</dbReference>
<dbReference type="Gene3D" id="2.30.42.10">
    <property type="match status" value="1"/>
</dbReference>
<gene>
    <name evidence="2" type="ORF">Pan14r_41460</name>
</gene>
<dbReference type="PROSITE" id="PS50106">
    <property type="entry name" value="PDZ"/>
    <property type="match status" value="1"/>
</dbReference>
<dbReference type="SUPFAM" id="SSF50494">
    <property type="entry name" value="Trypsin-like serine proteases"/>
    <property type="match status" value="1"/>
</dbReference>
<comment type="caution">
    <text evidence="2">The sequence shown here is derived from an EMBL/GenBank/DDBJ whole genome shotgun (WGS) entry which is preliminary data.</text>
</comment>
<name>A0A5C5YA45_9PLAN</name>
<keyword evidence="3" id="KW-1185">Reference proteome</keyword>
<accession>A0A5C5YA45</accession>
<dbReference type="AlphaFoldDB" id="A0A5C5YA45"/>
<evidence type="ECO:0000313" key="3">
    <source>
        <dbReference type="Proteomes" id="UP000317238"/>
    </source>
</evidence>
<reference evidence="2 3" key="1">
    <citation type="submission" date="2019-02" db="EMBL/GenBank/DDBJ databases">
        <title>Deep-cultivation of Planctomycetes and their phenomic and genomic characterization uncovers novel biology.</title>
        <authorList>
            <person name="Wiegand S."/>
            <person name="Jogler M."/>
            <person name="Boedeker C."/>
            <person name="Pinto D."/>
            <person name="Vollmers J."/>
            <person name="Rivas-Marin E."/>
            <person name="Kohn T."/>
            <person name="Peeters S.H."/>
            <person name="Heuer A."/>
            <person name="Rast P."/>
            <person name="Oberbeckmann S."/>
            <person name="Bunk B."/>
            <person name="Jeske O."/>
            <person name="Meyerdierks A."/>
            <person name="Storesund J.E."/>
            <person name="Kallscheuer N."/>
            <person name="Luecker S."/>
            <person name="Lage O.M."/>
            <person name="Pohl T."/>
            <person name="Merkel B.J."/>
            <person name="Hornburger P."/>
            <person name="Mueller R.-W."/>
            <person name="Bruemmer F."/>
            <person name="Labrenz M."/>
            <person name="Spormann A.M."/>
            <person name="Op Den Camp H."/>
            <person name="Overmann J."/>
            <person name="Amann R."/>
            <person name="Jetten M.S.M."/>
            <person name="Mascher T."/>
            <person name="Medema M.H."/>
            <person name="Devos D.P."/>
            <person name="Kaster A.-K."/>
            <person name="Ovreas L."/>
            <person name="Rohde M."/>
            <person name="Galperin M.Y."/>
            <person name="Jogler C."/>
        </authorList>
    </citation>
    <scope>NUCLEOTIDE SEQUENCE [LARGE SCALE GENOMIC DNA]</scope>
    <source>
        <strain evidence="2 3">Pan14r</strain>
    </source>
</reference>
<organism evidence="2 3">
    <name type="scientific">Crateriforma conspicua</name>
    <dbReference type="NCBI Taxonomy" id="2527996"/>
    <lineage>
        <taxon>Bacteria</taxon>
        <taxon>Pseudomonadati</taxon>
        <taxon>Planctomycetota</taxon>
        <taxon>Planctomycetia</taxon>
        <taxon>Planctomycetales</taxon>
        <taxon>Planctomycetaceae</taxon>
        <taxon>Crateriforma</taxon>
    </lineage>
</organism>
<dbReference type="PANTHER" id="PTHR43019:SF23">
    <property type="entry name" value="PROTEASE DO-LIKE 5, CHLOROPLASTIC"/>
    <property type="match status" value="1"/>
</dbReference>
<evidence type="ECO:0000313" key="2">
    <source>
        <dbReference type="EMBL" id="TWT71829.1"/>
    </source>
</evidence>
<dbReference type="PANTHER" id="PTHR43019">
    <property type="entry name" value="SERINE ENDOPROTEASE DEGS"/>
    <property type="match status" value="1"/>
</dbReference>
<dbReference type="InterPro" id="IPR009003">
    <property type="entry name" value="Peptidase_S1_PA"/>
</dbReference>
<dbReference type="EMBL" id="SJPL01000001">
    <property type="protein sequence ID" value="TWT71829.1"/>
    <property type="molecule type" value="Genomic_DNA"/>
</dbReference>
<dbReference type="Pfam" id="PF13180">
    <property type="entry name" value="PDZ_2"/>
    <property type="match status" value="1"/>
</dbReference>
<evidence type="ECO:0000259" key="1">
    <source>
        <dbReference type="PROSITE" id="PS50106"/>
    </source>
</evidence>
<dbReference type="GO" id="GO:0006508">
    <property type="term" value="P:proteolysis"/>
    <property type="evidence" value="ECO:0007669"/>
    <property type="project" value="UniProtKB-KW"/>
</dbReference>
<dbReference type="Gene3D" id="2.40.10.10">
    <property type="entry name" value="Trypsin-like serine proteases"/>
    <property type="match status" value="1"/>
</dbReference>
<dbReference type="Gene3D" id="2.40.10.120">
    <property type="match status" value="1"/>
</dbReference>
<dbReference type="InterPro" id="IPR043504">
    <property type="entry name" value="Peptidase_S1_PA_chymotrypsin"/>
</dbReference>
<dbReference type="InterPro" id="IPR001478">
    <property type="entry name" value="PDZ"/>
</dbReference>